<evidence type="ECO:0000313" key="3">
    <source>
        <dbReference type="Proteomes" id="UP000017836"/>
    </source>
</evidence>
<dbReference type="EMBL" id="KI393807">
    <property type="protein sequence ID" value="ERN07321.1"/>
    <property type="molecule type" value="Genomic_DNA"/>
</dbReference>
<dbReference type="AlphaFoldDB" id="W1PI64"/>
<feature type="compositionally biased region" description="Low complexity" evidence="1">
    <location>
        <begin position="31"/>
        <end position="48"/>
    </location>
</feature>
<name>W1PI64_AMBTC</name>
<evidence type="ECO:0000313" key="2">
    <source>
        <dbReference type="EMBL" id="ERN07321.1"/>
    </source>
</evidence>
<evidence type="ECO:0000256" key="1">
    <source>
        <dbReference type="SAM" id="MobiDB-lite"/>
    </source>
</evidence>
<keyword evidence="3" id="KW-1185">Reference proteome</keyword>
<feature type="compositionally biased region" description="Basic and acidic residues" evidence="1">
    <location>
        <begin position="115"/>
        <end position="133"/>
    </location>
</feature>
<reference evidence="3" key="1">
    <citation type="journal article" date="2013" name="Science">
        <title>The Amborella genome and the evolution of flowering plants.</title>
        <authorList>
            <consortium name="Amborella Genome Project"/>
        </authorList>
    </citation>
    <scope>NUCLEOTIDE SEQUENCE [LARGE SCALE GENOMIC DNA]</scope>
</reference>
<feature type="region of interest" description="Disordered" evidence="1">
    <location>
        <begin position="31"/>
        <end position="140"/>
    </location>
</feature>
<dbReference type="Gramene" id="ERN07321">
    <property type="protein sequence ID" value="ERN07321"/>
    <property type="gene ID" value="AMTR_s00019p00224540"/>
</dbReference>
<dbReference type="HOGENOM" id="CLU_835083_0_0_1"/>
<accession>W1PI64</accession>
<proteinExistence type="predicted"/>
<gene>
    <name evidence="2" type="ORF">AMTR_s00019p00224540</name>
</gene>
<sequence length="333" mass="37860">MSMKRHHHHQPPSVSTHCSTFKCFLGSFQPKPTSKIHSSPSKSHSTPPQIHPRKTRSSPSKTKLFPPRYHSLKTHLSPSNTHLLSHQNHSLKACLTSRNNIPPHQNHPLRTHSSPSKDRLLPSRNHSTRDHQTPKPGSHIRYKNTAMLAYLKRIEQLEIELQNLDKWLEAEKDLTNSLARRPPPLGLTNLRGADNRSQRDRQVFAMAVSEMETAVLEGLGVEMGQKVGSDLEMDNDQQIRDPCRINLVVVIQLWDPLDRYKVVGGPMVGFVKVYGNKASGFEIRNVYVAATKPPVRRGNQWFCEKHGGCFDRESLETGMVRKMGYRGSFIWSV</sequence>
<protein>
    <submittedName>
        <fullName evidence="2">Uncharacterized protein</fullName>
    </submittedName>
</protein>
<feature type="compositionally biased region" description="Polar residues" evidence="1">
    <location>
        <begin position="74"/>
        <end position="103"/>
    </location>
</feature>
<dbReference type="Proteomes" id="UP000017836">
    <property type="component" value="Unassembled WGS sequence"/>
</dbReference>
<organism evidence="2 3">
    <name type="scientific">Amborella trichopoda</name>
    <dbReference type="NCBI Taxonomy" id="13333"/>
    <lineage>
        <taxon>Eukaryota</taxon>
        <taxon>Viridiplantae</taxon>
        <taxon>Streptophyta</taxon>
        <taxon>Embryophyta</taxon>
        <taxon>Tracheophyta</taxon>
        <taxon>Spermatophyta</taxon>
        <taxon>Magnoliopsida</taxon>
        <taxon>Amborellales</taxon>
        <taxon>Amborellaceae</taxon>
        <taxon>Amborella</taxon>
    </lineage>
</organism>